<protein>
    <submittedName>
        <fullName evidence="6">LysR family transcriptional regulator</fullName>
    </submittedName>
</protein>
<dbReference type="Pfam" id="PF03466">
    <property type="entry name" value="LysR_substrate"/>
    <property type="match status" value="1"/>
</dbReference>
<feature type="domain" description="HTH lysR-type" evidence="5">
    <location>
        <begin position="5"/>
        <end position="62"/>
    </location>
</feature>
<dbReference type="GO" id="GO:0003677">
    <property type="term" value="F:DNA binding"/>
    <property type="evidence" value="ECO:0007669"/>
    <property type="project" value="UniProtKB-KW"/>
</dbReference>
<dbReference type="GO" id="GO:0003700">
    <property type="term" value="F:DNA-binding transcription factor activity"/>
    <property type="evidence" value="ECO:0007669"/>
    <property type="project" value="InterPro"/>
</dbReference>
<dbReference type="Proteomes" id="UP000317770">
    <property type="component" value="Unassembled WGS sequence"/>
</dbReference>
<dbReference type="AlphaFoldDB" id="A0A8B5XUI3"/>
<evidence type="ECO:0000256" key="2">
    <source>
        <dbReference type="ARBA" id="ARBA00023015"/>
    </source>
</evidence>
<evidence type="ECO:0000313" key="6">
    <source>
        <dbReference type="EMBL" id="TVX78086.1"/>
    </source>
</evidence>
<dbReference type="SUPFAM" id="SSF53850">
    <property type="entry name" value="Periplasmic binding protein-like II"/>
    <property type="match status" value="1"/>
</dbReference>
<dbReference type="EMBL" id="VNKI01000010">
    <property type="protein sequence ID" value="TVX78086.1"/>
    <property type="molecule type" value="Genomic_DNA"/>
</dbReference>
<dbReference type="GO" id="GO:0032993">
    <property type="term" value="C:protein-DNA complex"/>
    <property type="evidence" value="ECO:0007669"/>
    <property type="project" value="TreeGrafter"/>
</dbReference>
<name>A0A8B5XUI3_9BACI</name>
<sequence>MGDCLNFLSLRYFIEVSNHLSFSEASKTLHISQPGLSQQILSLEKQLGFKLLNRTTRKITLTEEGEYIYKKLAPSFEDIEKTVNYIVENKTIPKPKLKIATVPSAASIFIPKLLKKIVGEYPETEFYVHETTSSRAVKLVNQQNYHIGFIRTPIHSNIIANEGLSMIEFMRFPLQLVVSIDHPLAQKDAIHLYEAKDEPFIHYDAVQAHSLQFLLEKACLTAGFSPKELCKGSELLTIANLISNNLGVALMPEDMVSLLGKSKVKALNIDNSELSSSISAVWKKTDASMLTTHILKALKNDHAFSDI</sequence>
<comment type="similarity">
    <text evidence="1">Belongs to the LysR transcriptional regulatory family.</text>
</comment>
<evidence type="ECO:0000259" key="5">
    <source>
        <dbReference type="PROSITE" id="PS50931"/>
    </source>
</evidence>
<dbReference type="PRINTS" id="PR00039">
    <property type="entry name" value="HTHLYSR"/>
</dbReference>
<proteinExistence type="inferred from homology"/>
<reference evidence="6 7" key="1">
    <citation type="submission" date="2019-07" db="EMBL/GenBank/DDBJ databases">
        <title>Genome assembly of Bacillus simplex strain GGC-P6A.</title>
        <authorList>
            <person name="Jennings M.E."/>
            <person name="Barton H.A."/>
        </authorList>
    </citation>
    <scope>NUCLEOTIDE SEQUENCE [LARGE SCALE GENOMIC DNA]</scope>
    <source>
        <strain evidence="6 7">GGC-P6A</strain>
    </source>
</reference>
<evidence type="ECO:0000256" key="1">
    <source>
        <dbReference type="ARBA" id="ARBA00009437"/>
    </source>
</evidence>
<dbReference type="Pfam" id="PF00126">
    <property type="entry name" value="HTH_1"/>
    <property type="match status" value="1"/>
</dbReference>
<keyword evidence="3" id="KW-0238">DNA-binding</keyword>
<dbReference type="InterPro" id="IPR000847">
    <property type="entry name" value="LysR_HTH_N"/>
</dbReference>
<keyword evidence="2" id="KW-0805">Transcription regulation</keyword>
<dbReference type="InterPro" id="IPR005119">
    <property type="entry name" value="LysR_subst-bd"/>
</dbReference>
<dbReference type="Gene3D" id="3.40.190.10">
    <property type="entry name" value="Periplasmic binding protein-like II"/>
    <property type="match status" value="2"/>
</dbReference>
<dbReference type="CDD" id="cd05466">
    <property type="entry name" value="PBP2_LTTR_substrate"/>
    <property type="match status" value="1"/>
</dbReference>
<dbReference type="PROSITE" id="PS50931">
    <property type="entry name" value="HTH_LYSR"/>
    <property type="match status" value="1"/>
</dbReference>
<evidence type="ECO:0000313" key="7">
    <source>
        <dbReference type="Proteomes" id="UP000317770"/>
    </source>
</evidence>
<organism evidence="6 7">
    <name type="scientific">Peribacillus simplex</name>
    <dbReference type="NCBI Taxonomy" id="1478"/>
    <lineage>
        <taxon>Bacteria</taxon>
        <taxon>Bacillati</taxon>
        <taxon>Bacillota</taxon>
        <taxon>Bacilli</taxon>
        <taxon>Bacillales</taxon>
        <taxon>Bacillaceae</taxon>
        <taxon>Peribacillus</taxon>
    </lineage>
</organism>
<comment type="caution">
    <text evidence="6">The sequence shown here is derived from an EMBL/GenBank/DDBJ whole genome shotgun (WGS) entry which is preliminary data.</text>
</comment>
<dbReference type="SUPFAM" id="SSF46785">
    <property type="entry name" value="Winged helix' DNA-binding domain"/>
    <property type="match status" value="1"/>
</dbReference>
<dbReference type="PANTHER" id="PTHR30346:SF0">
    <property type="entry name" value="HCA OPERON TRANSCRIPTIONAL ACTIVATOR HCAR"/>
    <property type="match status" value="1"/>
</dbReference>
<dbReference type="InterPro" id="IPR036390">
    <property type="entry name" value="WH_DNA-bd_sf"/>
</dbReference>
<dbReference type="Gene3D" id="1.10.10.10">
    <property type="entry name" value="Winged helix-like DNA-binding domain superfamily/Winged helix DNA-binding domain"/>
    <property type="match status" value="1"/>
</dbReference>
<dbReference type="InterPro" id="IPR036388">
    <property type="entry name" value="WH-like_DNA-bd_sf"/>
</dbReference>
<evidence type="ECO:0000256" key="3">
    <source>
        <dbReference type="ARBA" id="ARBA00023125"/>
    </source>
</evidence>
<dbReference type="PANTHER" id="PTHR30346">
    <property type="entry name" value="TRANSCRIPTIONAL DUAL REGULATOR HCAR-RELATED"/>
    <property type="match status" value="1"/>
</dbReference>
<dbReference type="FunFam" id="1.10.10.10:FF:000001">
    <property type="entry name" value="LysR family transcriptional regulator"/>
    <property type="match status" value="1"/>
</dbReference>
<evidence type="ECO:0000256" key="4">
    <source>
        <dbReference type="ARBA" id="ARBA00023163"/>
    </source>
</evidence>
<gene>
    <name evidence="6" type="ORF">FQP34_19955</name>
</gene>
<keyword evidence="4" id="KW-0804">Transcription</keyword>
<accession>A0A8B5XUI3</accession>